<keyword evidence="2" id="KW-1185">Reference proteome</keyword>
<dbReference type="WBParaSite" id="Gr19_v10_g9618.t1">
    <property type="protein sequence ID" value="Gr19_v10_g9618.t1"/>
    <property type="gene ID" value="Gr19_v10_g9618"/>
</dbReference>
<feature type="region of interest" description="Disordered" evidence="1">
    <location>
        <begin position="1"/>
        <end position="21"/>
    </location>
</feature>
<feature type="compositionally biased region" description="Low complexity" evidence="1">
    <location>
        <begin position="1"/>
        <end position="18"/>
    </location>
</feature>
<sequence length="87" mass="9997">MKSTLSAANSARAASSQSQEPLQHNVIGFERLKISWKIIWKNIWPLIKDNICGFDLLPFKLDRLPPFLSNRSRRLSKTPSNPSLWSF</sequence>
<name>A0A914IG82_GLORO</name>
<evidence type="ECO:0000313" key="3">
    <source>
        <dbReference type="WBParaSite" id="Gr19_v10_g9618.t1"/>
    </source>
</evidence>
<evidence type="ECO:0000256" key="1">
    <source>
        <dbReference type="SAM" id="MobiDB-lite"/>
    </source>
</evidence>
<dbReference type="AlphaFoldDB" id="A0A914IG82"/>
<organism evidence="2 3">
    <name type="scientific">Globodera rostochiensis</name>
    <name type="common">Golden nematode worm</name>
    <name type="synonym">Heterodera rostochiensis</name>
    <dbReference type="NCBI Taxonomy" id="31243"/>
    <lineage>
        <taxon>Eukaryota</taxon>
        <taxon>Metazoa</taxon>
        <taxon>Ecdysozoa</taxon>
        <taxon>Nematoda</taxon>
        <taxon>Chromadorea</taxon>
        <taxon>Rhabditida</taxon>
        <taxon>Tylenchina</taxon>
        <taxon>Tylenchomorpha</taxon>
        <taxon>Tylenchoidea</taxon>
        <taxon>Heteroderidae</taxon>
        <taxon>Heteroderinae</taxon>
        <taxon>Globodera</taxon>
    </lineage>
</organism>
<protein>
    <submittedName>
        <fullName evidence="3">Uncharacterized protein</fullName>
    </submittedName>
</protein>
<reference evidence="3" key="1">
    <citation type="submission" date="2022-11" db="UniProtKB">
        <authorList>
            <consortium name="WormBaseParasite"/>
        </authorList>
    </citation>
    <scope>IDENTIFICATION</scope>
</reference>
<proteinExistence type="predicted"/>
<accession>A0A914IG82</accession>
<dbReference type="Proteomes" id="UP000887572">
    <property type="component" value="Unplaced"/>
</dbReference>
<evidence type="ECO:0000313" key="2">
    <source>
        <dbReference type="Proteomes" id="UP000887572"/>
    </source>
</evidence>